<name>A0A8K0RWL1_9HYPO</name>
<comment type="cofactor">
    <cofactor evidence="5">
        <name>Fe(2+)</name>
        <dbReference type="ChEBI" id="CHEBI:29033"/>
    </cofactor>
    <text evidence="5">Binds 1 Fe(2+) ion per subunit.</text>
</comment>
<keyword evidence="3" id="KW-0560">Oxidoreductase</keyword>
<dbReference type="GO" id="GO:0010436">
    <property type="term" value="F:carotenoid dioxygenase activity"/>
    <property type="evidence" value="ECO:0007669"/>
    <property type="project" value="TreeGrafter"/>
</dbReference>
<dbReference type="Proteomes" id="UP000813427">
    <property type="component" value="Unassembled WGS sequence"/>
</dbReference>
<dbReference type="AlphaFoldDB" id="A0A8K0RWL1"/>
<feature type="binding site" evidence="5">
    <location>
        <position position="273"/>
    </location>
    <ligand>
        <name>Fe cation</name>
        <dbReference type="ChEBI" id="CHEBI:24875"/>
        <note>catalytic</note>
    </ligand>
</feature>
<dbReference type="InterPro" id="IPR004294">
    <property type="entry name" value="Carotenoid_Oase"/>
</dbReference>
<feature type="binding site" evidence="5">
    <location>
        <position position="340"/>
    </location>
    <ligand>
        <name>Fe cation</name>
        <dbReference type="ChEBI" id="CHEBI:24875"/>
        <note>catalytic</note>
    </ligand>
</feature>
<keyword evidence="4 5" id="KW-0408">Iron</keyword>
<evidence type="ECO:0000256" key="2">
    <source>
        <dbReference type="ARBA" id="ARBA00022723"/>
    </source>
</evidence>
<feature type="binding site" evidence="5">
    <location>
        <position position="522"/>
    </location>
    <ligand>
        <name>Fe cation</name>
        <dbReference type="ChEBI" id="CHEBI:24875"/>
        <note>catalytic</note>
    </ligand>
</feature>
<sequence>MVPHSANDQSPSTLDLKWLKSLIELKREENLTIAESPRSSTLAAKLDALPVGDEFQYARADAMATPLFNWPTRFDAEIASCVVHGSIPHEIDGTFYRVICDSIFSNRNGKDIWINGDGAIDAWRISNGVCDFKQKFVRTPRFILERAARKSLFGTYRNPFSGDERVFDMIQSPGNTHIHYWQGLLLATKEDSPPIAMDPDTLDTIGVYDFEGQLTSRTFTAHPKFDFATGEMMAYGIEAKGLNSNDLVYYRFNKEGMKVDECWVKTPHVSWTHDMAATDNWVIFGMTPFETDVEYMKKEAGTHFRFNRFLHNTFIVLPRRNPKPEDVRYFKSIKNHFWGHFSNYFEKDGCIYMDTFLNDGDGFGVFPNMHPELDAGKPKRPIQGKFVRFKIDPKSPSDYMELPVVLSEVLGEMARSDDRYQTKPYNHAYAATPGDMGFNGVLHVNHATGESKVWRAGDGVTVGEPCFVPRNITAPEGDGYLVVCIRDAKTTLAYLAILDALEITSGPIGIVELPFRLREGVHGSWVNASDRADRQPLVDYSGVTPEILEEYGTGAPKPYDKLPDTHVKISL</sequence>
<dbReference type="PANTHER" id="PTHR10543:SF89">
    <property type="entry name" value="CAROTENOID 9,10(9',10')-CLEAVAGE DIOXYGENASE 1"/>
    <property type="match status" value="1"/>
</dbReference>
<comment type="caution">
    <text evidence="6">The sequence shown here is derived from an EMBL/GenBank/DDBJ whole genome shotgun (WGS) entry which is preliminary data.</text>
</comment>
<reference evidence="6" key="1">
    <citation type="journal article" date="2021" name="Nat. Commun.">
        <title>Genetic determinants of endophytism in the Arabidopsis root mycobiome.</title>
        <authorList>
            <person name="Mesny F."/>
            <person name="Miyauchi S."/>
            <person name="Thiergart T."/>
            <person name="Pickel B."/>
            <person name="Atanasova L."/>
            <person name="Karlsson M."/>
            <person name="Huettel B."/>
            <person name="Barry K.W."/>
            <person name="Haridas S."/>
            <person name="Chen C."/>
            <person name="Bauer D."/>
            <person name="Andreopoulos W."/>
            <person name="Pangilinan J."/>
            <person name="LaButti K."/>
            <person name="Riley R."/>
            <person name="Lipzen A."/>
            <person name="Clum A."/>
            <person name="Drula E."/>
            <person name="Henrissat B."/>
            <person name="Kohler A."/>
            <person name="Grigoriev I.V."/>
            <person name="Martin F.M."/>
            <person name="Hacquard S."/>
        </authorList>
    </citation>
    <scope>NUCLEOTIDE SEQUENCE</scope>
    <source>
        <strain evidence="6">MPI-SDFR-AT-0068</strain>
    </source>
</reference>
<dbReference type="OrthoDB" id="1069523at2759"/>
<evidence type="ECO:0000256" key="5">
    <source>
        <dbReference type="PIRSR" id="PIRSR604294-1"/>
    </source>
</evidence>
<dbReference type="GO" id="GO:0046872">
    <property type="term" value="F:metal ion binding"/>
    <property type="evidence" value="ECO:0007669"/>
    <property type="project" value="UniProtKB-KW"/>
</dbReference>
<dbReference type="GO" id="GO:0016121">
    <property type="term" value="P:carotene catabolic process"/>
    <property type="evidence" value="ECO:0007669"/>
    <property type="project" value="TreeGrafter"/>
</dbReference>
<evidence type="ECO:0000313" key="7">
    <source>
        <dbReference type="Proteomes" id="UP000813427"/>
    </source>
</evidence>
<feature type="binding site" evidence="5">
    <location>
        <position position="222"/>
    </location>
    <ligand>
        <name>Fe cation</name>
        <dbReference type="ChEBI" id="CHEBI:24875"/>
        <note>catalytic</note>
    </ligand>
</feature>
<accession>A0A8K0RWL1</accession>
<evidence type="ECO:0000313" key="6">
    <source>
        <dbReference type="EMBL" id="KAH7242756.1"/>
    </source>
</evidence>
<dbReference type="Pfam" id="PF03055">
    <property type="entry name" value="RPE65"/>
    <property type="match status" value="1"/>
</dbReference>
<dbReference type="PANTHER" id="PTHR10543">
    <property type="entry name" value="BETA-CAROTENE DIOXYGENASE"/>
    <property type="match status" value="1"/>
</dbReference>
<protein>
    <submittedName>
        <fullName evidence="6">Retinal pigment epithelial membrane protein-domain-containing protein</fullName>
    </submittedName>
</protein>
<comment type="similarity">
    <text evidence="1">Belongs to the carotenoid oxygenase family.</text>
</comment>
<evidence type="ECO:0000256" key="1">
    <source>
        <dbReference type="ARBA" id="ARBA00006787"/>
    </source>
</evidence>
<proteinExistence type="inferred from homology"/>
<keyword evidence="2 5" id="KW-0479">Metal-binding</keyword>
<organism evidence="6 7">
    <name type="scientific">Fusarium tricinctum</name>
    <dbReference type="NCBI Taxonomy" id="61284"/>
    <lineage>
        <taxon>Eukaryota</taxon>
        <taxon>Fungi</taxon>
        <taxon>Dikarya</taxon>
        <taxon>Ascomycota</taxon>
        <taxon>Pezizomycotina</taxon>
        <taxon>Sordariomycetes</taxon>
        <taxon>Hypocreomycetidae</taxon>
        <taxon>Hypocreales</taxon>
        <taxon>Nectriaceae</taxon>
        <taxon>Fusarium</taxon>
        <taxon>Fusarium tricinctum species complex</taxon>
    </lineage>
</organism>
<evidence type="ECO:0000256" key="4">
    <source>
        <dbReference type="ARBA" id="ARBA00023004"/>
    </source>
</evidence>
<evidence type="ECO:0000256" key="3">
    <source>
        <dbReference type="ARBA" id="ARBA00023002"/>
    </source>
</evidence>
<keyword evidence="7" id="KW-1185">Reference proteome</keyword>
<dbReference type="EMBL" id="JAGPXF010000005">
    <property type="protein sequence ID" value="KAH7242756.1"/>
    <property type="molecule type" value="Genomic_DNA"/>
</dbReference>
<gene>
    <name evidence="6" type="ORF">BKA59DRAFT_502550</name>
</gene>